<comment type="similarity">
    <text evidence="1">Belongs to the SEN54 family.</text>
</comment>
<evidence type="ECO:0000259" key="4">
    <source>
        <dbReference type="Pfam" id="PF12928"/>
    </source>
</evidence>
<feature type="compositionally biased region" description="Basic and acidic residues" evidence="3">
    <location>
        <begin position="322"/>
        <end position="331"/>
    </location>
</feature>
<proteinExistence type="inferred from homology"/>
<evidence type="ECO:0000256" key="1">
    <source>
        <dbReference type="ARBA" id="ARBA00005736"/>
    </source>
</evidence>
<name>A0AAW0SQN9_SCYPA</name>
<evidence type="ECO:0000313" key="5">
    <source>
        <dbReference type="EMBL" id="KAK8377478.1"/>
    </source>
</evidence>
<comment type="caution">
    <text evidence="5">The sequence shown here is derived from an EMBL/GenBank/DDBJ whole genome shotgun (WGS) entry which is preliminary data.</text>
</comment>
<dbReference type="PANTHER" id="PTHR21027">
    <property type="entry name" value="TRNA-SPLICING ENDONUCLEASE SUBUNIT SEN54"/>
    <property type="match status" value="1"/>
</dbReference>
<feature type="compositionally biased region" description="Basic and acidic residues" evidence="3">
    <location>
        <begin position="532"/>
        <end position="548"/>
    </location>
</feature>
<feature type="region of interest" description="Disordered" evidence="3">
    <location>
        <begin position="310"/>
        <end position="342"/>
    </location>
</feature>
<dbReference type="GO" id="GO:0000379">
    <property type="term" value="P:tRNA-type intron splice site recognition and cleavage"/>
    <property type="evidence" value="ECO:0007669"/>
    <property type="project" value="TreeGrafter"/>
</dbReference>
<dbReference type="Pfam" id="PF12928">
    <property type="entry name" value="tRNA_int_end_N2"/>
    <property type="match status" value="1"/>
</dbReference>
<accession>A0AAW0SQN9</accession>
<evidence type="ECO:0000256" key="3">
    <source>
        <dbReference type="SAM" id="MobiDB-lite"/>
    </source>
</evidence>
<protein>
    <recommendedName>
        <fullName evidence="4">tRNA-splicing endonuclease subunit Sen54 N-terminal domain-containing protein</fullName>
    </recommendedName>
</protein>
<feature type="domain" description="tRNA-splicing endonuclease subunit Sen54 N-terminal" evidence="4">
    <location>
        <begin position="130"/>
        <end position="195"/>
    </location>
</feature>
<feature type="compositionally biased region" description="Basic and acidic residues" evidence="3">
    <location>
        <begin position="515"/>
        <end position="524"/>
    </location>
</feature>
<dbReference type="AlphaFoldDB" id="A0AAW0SQN9"/>
<evidence type="ECO:0000256" key="2">
    <source>
        <dbReference type="ARBA" id="ARBA00022694"/>
    </source>
</evidence>
<dbReference type="EMBL" id="JARAKH010000047">
    <property type="protein sequence ID" value="KAK8377478.1"/>
    <property type="molecule type" value="Genomic_DNA"/>
</dbReference>
<sequence>MKIMIAVREVLWEAGSKHGLSCVGAPSARPKLMYAHSVVIPVQNMSHVGFTRRKTVYELLTENVALEFLFCGPYMPNCWTHGENVSSGEELLRVRNRDQTLLPSSEKVDEAMGSWMEEKMVESRLQEHRTLLEEPKIARKDQLPTGEWLPESQMVKLTRPGKFWHHMGVETDIGKCLYPEEAVYLIDTGELEVVYDGLPLSLQQAQSVLLQDAHHLDQYLVYSHLTRTGCKVVRHQPHLIFTKYEKDIRLDQHQASRKGTKLKLGSNKASHTDDSSQSASQCKPVDAALEELYACLGDAAVNPLTLEKNGAGSSVSTVTNSSKDKEKESWKKASQSSQEILSPHEIKRRELIEMFPTMAGSEIMCVDVEHVDLLPSNSIPSKKSYRISIEALEYYSVYETRHHYHYESQSHKNRNRKESWNHSRDARWDSYGRHSNWQSRDDSYHSYGYRERERDRDNRWQHSRSQRDSYAWREDRSGWQDSANDSSWRHYNDPDCDTRFRDRFGDSEHDRWSRDRMESRDRYSGPDYDMGFSDRHSDSPQPQDRDQIDYSMWPEWKRKRRPRSRQQGRDSYPSFMVKLRTRVTSWKEYKNALAEMDAKKQLARGSTRVLWEGRTTPLLTPAAISSSASSSITSLSSTLLSCNLNAAITDVEAFRNLIPQEARMKVLYDVYLPTATYKKSNPPSPNKRIVVIRDGSMPTPGQILELTSRFVDGVVMVCAVVKDGEVRLYTFSPITLPPPLQSAS</sequence>
<gene>
    <name evidence="5" type="ORF">O3P69_013837</name>
</gene>
<feature type="compositionally biased region" description="Polar residues" evidence="3">
    <location>
        <begin position="311"/>
        <end position="320"/>
    </location>
</feature>
<dbReference type="PANTHER" id="PTHR21027:SF1">
    <property type="entry name" value="TRNA-SPLICING ENDONUCLEASE SUBUNIT SEN54"/>
    <property type="match status" value="1"/>
</dbReference>
<dbReference type="InterPro" id="IPR024337">
    <property type="entry name" value="tRNA_splic_suSen54"/>
</dbReference>
<keyword evidence="2" id="KW-0819">tRNA processing</keyword>
<evidence type="ECO:0000313" key="6">
    <source>
        <dbReference type="Proteomes" id="UP001487740"/>
    </source>
</evidence>
<feature type="region of interest" description="Disordered" evidence="3">
    <location>
        <begin position="515"/>
        <end position="572"/>
    </location>
</feature>
<organism evidence="5 6">
    <name type="scientific">Scylla paramamosain</name>
    <name type="common">Mud crab</name>
    <dbReference type="NCBI Taxonomy" id="85552"/>
    <lineage>
        <taxon>Eukaryota</taxon>
        <taxon>Metazoa</taxon>
        <taxon>Ecdysozoa</taxon>
        <taxon>Arthropoda</taxon>
        <taxon>Crustacea</taxon>
        <taxon>Multicrustacea</taxon>
        <taxon>Malacostraca</taxon>
        <taxon>Eumalacostraca</taxon>
        <taxon>Eucarida</taxon>
        <taxon>Decapoda</taxon>
        <taxon>Pleocyemata</taxon>
        <taxon>Brachyura</taxon>
        <taxon>Eubrachyura</taxon>
        <taxon>Portunoidea</taxon>
        <taxon>Portunidae</taxon>
        <taxon>Portuninae</taxon>
        <taxon>Scylla</taxon>
    </lineage>
</organism>
<dbReference type="InterPro" id="IPR024336">
    <property type="entry name" value="tRNA_splic_suSen54_N"/>
</dbReference>
<dbReference type="GO" id="GO:0000214">
    <property type="term" value="C:tRNA-intron endonuclease complex"/>
    <property type="evidence" value="ECO:0007669"/>
    <property type="project" value="TreeGrafter"/>
</dbReference>
<dbReference type="Proteomes" id="UP001487740">
    <property type="component" value="Unassembled WGS sequence"/>
</dbReference>
<feature type="compositionally biased region" description="Basic residues" evidence="3">
    <location>
        <begin position="557"/>
        <end position="566"/>
    </location>
</feature>
<reference evidence="5 6" key="1">
    <citation type="submission" date="2023-03" db="EMBL/GenBank/DDBJ databases">
        <title>High-quality genome of Scylla paramamosain provides insights in environmental adaptation.</title>
        <authorList>
            <person name="Zhang L."/>
        </authorList>
    </citation>
    <scope>NUCLEOTIDE SEQUENCE [LARGE SCALE GENOMIC DNA]</scope>
    <source>
        <strain evidence="5">LZ_2023a</strain>
        <tissue evidence="5">Muscle</tissue>
    </source>
</reference>
<feature type="region of interest" description="Disordered" evidence="3">
    <location>
        <begin position="255"/>
        <end position="281"/>
    </location>
</feature>
<keyword evidence="6" id="KW-1185">Reference proteome</keyword>